<dbReference type="PANTHER" id="PTHR37258:SF1">
    <property type="entry name" value="FANTOM PROTEIN"/>
    <property type="match status" value="1"/>
</dbReference>
<gene>
    <name evidence="2" type="ORF">PRUPE_2G318600</name>
</gene>
<feature type="compositionally biased region" description="Acidic residues" evidence="1">
    <location>
        <begin position="178"/>
        <end position="189"/>
    </location>
</feature>
<sequence length="405" mass="44892">MLCSVPASKSGSNWLDRLRSNKGLPTGDNLDLDHFLSRNTNSSSEVPTPNVSSSTESTRPGSDRVVNQSTTSCPNRDNQGEAFIGLVNNVLSELFFMGGSDERSKLLGKKIRRKQANPRVCVTSTANYDSNAATANATEEKSSDWGRNDEHVLDKAACLDSQNGSLMKNKDLGNVGGEEGEEVEEEEEEEKEELRELKGYSISEVTVIDTSCGVWKTEKVVFRRKNVWKVREKKAKVRKFGRRKRKVVDEEVGVEGGDDIDKKKAKVSALKEADGDECIALKSTEGQNSQNDTSNEACEDTTDSLNERGEEFGKDMPDAKSKDAKKGQVHLQVLSDFNILLLLVCDNDLFCSYRMSCRFPLNRSPRKMKKGDSSVILIKGIPTDNKNGGKLLRTCLKDIQKQYTA</sequence>
<feature type="compositionally biased region" description="Polar residues" evidence="1">
    <location>
        <begin position="37"/>
        <end position="77"/>
    </location>
</feature>
<organism evidence="2 3">
    <name type="scientific">Prunus persica</name>
    <name type="common">Peach</name>
    <name type="synonym">Amygdalus persica</name>
    <dbReference type="NCBI Taxonomy" id="3760"/>
    <lineage>
        <taxon>Eukaryota</taxon>
        <taxon>Viridiplantae</taxon>
        <taxon>Streptophyta</taxon>
        <taxon>Embryophyta</taxon>
        <taxon>Tracheophyta</taxon>
        <taxon>Spermatophyta</taxon>
        <taxon>Magnoliopsida</taxon>
        <taxon>eudicotyledons</taxon>
        <taxon>Gunneridae</taxon>
        <taxon>Pentapetalae</taxon>
        <taxon>rosids</taxon>
        <taxon>fabids</taxon>
        <taxon>Rosales</taxon>
        <taxon>Rosaceae</taxon>
        <taxon>Amygdaloideae</taxon>
        <taxon>Amygdaleae</taxon>
        <taxon>Prunus</taxon>
    </lineage>
</organism>
<feature type="region of interest" description="Disordered" evidence="1">
    <location>
        <begin position="281"/>
        <end position="323"/>
    </location>
</feature>
<feature type="compositionally biased region" description="Polar residues" evidence="1">
    <location>
        <begin position="284"/>
        <end position="296"/>
    </location>
</feature>
<reference evidence="2 3" key="1">
    <citation type="journal article" date="2013" name="Nat. Genet.">
        <title>The high-quality draft genome of peach (Prunus persica) identifies unique patterns of genetic diversity, domestication and genome evolution.</title>
        <authorList>
            <consortium name="International Peach Genome Initiative"/>
            <person name="Verde I."/>
            <person name="Abbott A.G."/>
            <person name="Scalabrin S."/>
            <person name="Jung S."/>
            <person name="Shu S."/>
            <person name="Marroni F."/>
            <person name="Zhebentyayeva T."/>
            <person name="Dettori M.T."/>
            <person name="Grimwood J."/>
            <person name="Cattonaro F."/>
            <person name="Zuccolo A."/>
            <person name="Rossini L."/>
            <person name="Jenkins J."/>
            <person name="Vendramin E."/>
            <person name="Meisel L.A."/>
            <person name="Decroocq V."/>
            <person name="Sosinski B."/>
            <person name="Prochnik S."/>
            <person name="Mitros T."/>
            <person name="Policriti A."/>
            <person name="Cipriani G."/>
            <person name="Dondini L."/>
            <person name="Ficklin S."/>
            <person name="Goodstein D.M."/>
            <person name="Xuan P."/>
            <person name="Del Fabbro C."/>
            <person name="Aramini V."/>
            <person name="Copetti D."/>
            <person name="Gonzalez S."/>
            <person name="Horner D.S."/>
            <person name="Falchi R."/>
            <person name="Lucas S."/>
            <person name="Mica E."/>
            <person name="Maldonado J."/>
            <person name="Lazzari B."/>
            <person name="Bielenberg D."/>
            <person name="Pirona R."/>
            <person name="Miculan M."/>
            <person name="Barakat A."/>
            <person name="Testolin R."/>
            <person name="Stella A."/>
            <person name="Tartarini S."/>
            <person name="Tonutti P."/>
            <person name="Arus P."/>
            <person name="Orellana A."/>
            <person name="Wells C."/>
            <person name="Main D."/>
            <person name="Vizzotto G."/>
            <person name="Silva H."/>
            <person name="Salamini F."/>
            <person name="Schmutz J."/>
            <person name="Morgante M."/>
            <person name="Rokhsar D.S."/>
        </authorList>
    </citation>
    <scope>NUCLEOTIDE SEQUENCE [LARGE SCALE GENOMIC DNA]</scope>
    <source>
        <strain evidence="3">cv. Nemared</strain>
    </source>
</reference>
<dbReference type="PANTHER" id="PTHR37258">
    <property type="entry name" value="FANTOM PROTEIN"/>
    <property type="match status" value="1"/>
</dbReference>
<dbReference type="Proteomes" id="UP000006882">
    <property type="component" value="Chromosome G2"/>
</dbReference>
<accession>A0A251QPM1</accession>
<proteinExistence type="predicted"/>
<dbReference type="EMBL" id="CM007652">
    <property type="protein sequence ID" value="ONI25757.1"/>
    <property type="molecule type" value="Genomic_DNA"/>
</dbReference>
<protein>
    <submittedName>
        <fullName evidence="2">Uncharacterized protein</fullName>
    </submittedName>
</protein>
<feature type="region of interest" description="Disordered" evidence="1">
    <location>
        <begin position="36"/>
        <end position="78"/>
    </location>
</feature>
<dbReference type="Gramene" id="ONI25757">
    <property type="protein sequence ID" value="ONI25757"/>
    <property type="gene ID" value="PRUPE_2G318600"/>
</dbReference>
<evidence type="ECO:0000313" key="2">
    <source>
        <dbReference type="EMBL" id="ONI25757.1"/>
    </source>
</evidence>
<evidence type="ECO:0000313" key="3">
    <source>
        <dbReference type="Proteomes" id="UP000006882"/>
    </source>
</evidence>
<feature type="compositionally biased region" description="Basic and acidic residues" evidence="1">
    <location>
        <begin position="305"/>
        <end position="323"/>
    </location>
</feature>
<name>A0A251QPM1_PRUPE</name>
<dbReference type="AlphaFoldDB" id="A0A251QPM1"/>
<keyword evidence="3" id="KW-1185">Reference proteome</keyword>
<feature type="region of interest" description="Disordered" evidence="1">
    <location>
        <begin position="168"/>
        <end position="189"/>
    </location>
</feature>
<evidence type="ECO:0000256" key="1">
    <source>
        <dbReference type="SAM" id="MobiDB-lite"/>
    </source>
</evidence>
<dbReference type="STRING" id="3760.A0A251QPM1"/>